<gene>
    <name evidence="2" type="ORF">SNAT2548_LOCUS32496</name>
</gene>
<dbReference type="AlphaFoldDB" id="A0A812UCN3"/>
<dbReference type="OrthoDB" id="422944at2759"/>
<dbReference type="EMBL" id="CAJNDS010002712">
    <property type="protein sequence ID" value="CAE7570709.1"/>
    <property type="molecule type" value="Genomic_DNA"/>
</dbReference>
<proteinExistence type="predicted"/>
<protein>
    <submittedName>
        <fullName evidence="2">Uncharacterized protein</fullName>
    </submittedName>
</protein>
<evidence type="ECO:0000313" key="3">
    <source>
        <dbReference type="Proteomes" id="UP000604046"/>
    </source>
</evidence>
<dbReference type="Gene3D" id="3.40.50.1110">
    <property type="entry name" value="SGNH hydrolase"/>
    <property type="match status" value="1"/>
</dbReference>
<reference evidence="2" key="1">
    <citation type="submission" date="2021-02" db="EMBL/GenBank/DDBJ databases">
        <authorList>
            <person name="Dougan E. K."/>
            <person name="Rhodes N."/>
            <person name="Thang M."/>
            <person name="Chan C."/>
        </authorList>
    </citation>
    <scope>NUCLEOTIDE SEQUENCE</scope>
</reference>
<sequence length="253" mass="27201">MAAARHHASPNSYVMAKEVLRHRYAALLKELGASQVVLYQTWSGPWPEDNEAEQLNRSMEEYAAALLSAGVQAVVPARVGHAFLHVRAARAENDRIYPALWKDDMGHGSALAGALAAAVLVRTLGLDEGRPLGRILEAMLPAAWRTASPGFAGQAEFGQKGWRDESKGTTAEVMHLLSNTEEDLPLSKYPPGMRTEKRDLGFAFGDILAAAALKAVDTCVVDVPAARSGTSGYAAQLPSAAPSEASKSRRWKR</sequence>
<dbReference type="InterPro" id="IPR036514">
    <property type="entry name" value="SGNH_hydro_sf"/>
</dbReference>
<feature type="region of interest" description="Disordered" evidence="1">
    <location>
        <begin position="230"/>
        <end position="253"/>
    </location>
</feature>
<accession>A0A812UCN3</accession>
<dbReference type="Proteomes" id="UP000604046">
    <property type="component" value="Unassembled WGS sequence"/>
</dbReference>
<organism evidence="2 3">
    <name type="scientific">Symbiodinium natans</name>
    <dbReference type="NCBI Taxonomy" id="878477"/>
    <lineage>
        <taxon>Eukaryota</taxon>
        <taxon>Sar</taxon>
        <taxon>Alveolata</taxon>
        <taxon>Dinophyceae</taxon>
        <taxon>Suessiales</taxon>
        <taxon>Symbiodiniaceae</taxon>
        <taxon>Symbiodinium</taxon>
    </lineage>
</organism>
<evidence type="ECO:0000313" key="2">
    <source>
        <dbReference type="EMBL" id="CAE7570709.1"/>
    </source>
</evidence>
<name>A0A812UCN3_9DINO</name>
<comment type="caution">
    <text evidence="2">The sequence shown here is derived from an EMBL/GenBank/DDBJ whole genome shotgun (WGS) entry which is preliminary data.</text>
</comment>
<keyword evidence="3" id="KW-1185">Reference proteome</keyword>
<evidence type="ECO:0000256" key="1">
    <source>
        <dbReference type="SAM" id="MobiDB-lite"/>
    </source>
</evidence>